<name>A0ABU5YW01_9MYCO</name>
<keyword evidence="3" id="KW-1185">Reference proteome</keyword>
<proteinExistence type="predicted"/>
<evidence type="ECO:0000313" key="3">
    <source>
        <dbReference type="Proteomes" id="UP001299283"/>
    </source>
</evidence>
<comment type="caution">
    <text evidence="2">The sequence shown here is derived from an EMBL/GenBank/DDBJ whole genome shotgun (WGS) entry which is preliminary data.</text>
</comment>
<reference evidence="2 3" key="1">
    <citation type="submission" date="2023-12" db="EMBL/GenBank/DDBJ databases">
        <title>Description of new species of Mycobacterium terrae complex isolated from sewage at the Sao Paulo Zoological Park Foundation in Brazil.</title>
        <authorList>
            <person name="Romagnoli C.L."/>
            <person name="Conceicao E.C."/>
            <person name="Machado E."/>
            <person name="Barreto L.B.P.F."/>
            <person name="Sharma A."/>
            <person name="Silva N.M."/>
            <person name="Marques L.E."/>
            <person name="Juliana M.A."/>
            <person name="Lourenco M.C.S."/>
            <person name="Digiampietri L.A."/>
            <person name="Suffys P.N."/>
            <person name="Viana-Niero C."/>
        </authorList>
    </citation>
    <scope>NUCLEOTIDE SEQUENCE [LARGE SCALE GENOMIC DNA]</scope>
    <source>
        <strain evidence="2 3">MYC017</strain>
    </source>
</reference>
<dbReference type="Pfam" id="PF08808">
    <property type="entry name" value="RES"/>
    <property type="match status" value="1"/>
</dbReference>
<organism evidence="2 3">
    <name type="scientific">[Mycobacterium] vasticus</name>
    <dbReference type="NCBI Taxonomy" id="2875777"/>
    <lineage>
        <taxon>Bacteria</taxon>
        <taxon>Bacillati</taxon>
        <taxon>Actinomycetota</taxon>
        <taxon>Actinomycetes</taxon>
        <taxon>Mycobacteriales</taxon>
        <taxon>Mycobacteriaceae</taxon>
        <taxon>Mycolicibacter</taxon>
    </lineage>
</organism>
<dbReference type="Proteomes" id="UP001299283">
    <property type="component" value="Unassembled WGS sequence"/>
</dbReference>
<sequence>MSPPRGAVHLASPPPPTHLATFPAYVCPAGTEVFRSHRHGREPRWFPSSGEGRFDLAAADGTCYAAENAGIALLETWGGIRIVPDYLVAERDVSKLLVTNTVRIADLTSNGAIGFGVTSEIFTTIDYPATQRWATALHQAGFDGVRYWARHDLAHTAACLAVFGPTGAATDGCPLDTAQTDYLPDRPDLLSTFESETGIAILPVPPI</sequence>
<dbReference type="RefSeq" id="WP_225397956.1">
    <property type="nucleotide sequence ID" value="NZ_JAYJJQ010000006.1"/>
</dbReference>
<dbReference type="EMBL" id="JAYJJQ010000006">
    <property type="protein sequence ID" value="MEB3069306.1"/>
    <property type="molecule type" value="Genomic_DNA"/>
</dbReference>
<accession>A0ABU5YW01</accession>
<feature type="domain" description="RES" evidence="1">
    <location>
        <begin position="33"/>
        <end position="168"/>
    </location>
</feature>
<evidence type="ECO:0000313" key="2">
    <source>
        <dbReference type="EMBL" id="MEB3069306.1"/>
    </source>
</evidence>
<dbReference type="InterPro" id="IPR014914">
    <property type="entry name" value="RES_dom"/>
</dbReference>
<protein>
    <submittedName>
        <fullName evidence="2">RES family NAD+ phosphorylase</fullName>
    </submittedName>
</protein>
<evidence type="ECO:0000259" key="1">
    <source>
        <dbReference type="Pfam" id="PF08808"/>
    </source>
</evidence>
<gene>
    <name evidence="2" type="ORF">K5L39_08920</name>
</gene>